<sequence length="127" mass="14162">MHELLVENMARTNYLPLIGSCGVHGSEESTGGELAEIGRLEAAIRQQKSHFSQVNGERGEALENIVVCERRFERELSTEKKFLASASSVAFTTKTQEEAISKFQESDEFENNLTDRVKESVWPGNVA</sequence>
<reference evidence="1" key="2">
    <citation type="journal article" date="2024" name="Plant">
        <title>Genomic evolution and insights into agronomic trait innovations of Sesamum species.</title>
        <authorList>
            <person name="Miao H."/>
            <person name="Wang L."/>
            <person name="Qu L."/>
            <person name="Liu H."/>
            <person name="Sun Y."/>
            <person name="Le M."/>
            <person name="Wang Q."/>
            <person name="Wei S."/>
            <person name="Zheng Y."/>
            <person name="Lin W."/>
            <person name="Duan Y."/>
            <person name="Cao H."/>
            <person name="Xiong S."/>
            <person name="Wang X."/>
            <person name="Wei L."/>
            <person name="Li C."/>
            <person name="Ma Q."/>
            <person name="Ju M."/>
            <person name="Zhao R."/>
            <person name="Li G."/>
            <person name="Mu C."/>
            <person name="Tian Q."/>
            <person name="Mei H."/>
            <person name="Zhang T."/>
            <person name="Gao T."/>
            <person name="Zhang H."/>
        </authorList>
    </citation>
    <scope>NUCLEOTIDE SEQUENCE</scope>
    <source>
        <strain evidence="1">G02</strain>
    </source>
</reference>
<dbReference type="AlphaFoldDB" id="A0AAW2IPP5"/>
<dbReference type="EMBL" id="JACGWJ010001148">
    <property type="protein sequence ID" value="KAL0284369.1"/>
    <property type="molecule type" value="Genomic_DNA"/>
</dbReference>
<proteinExistence type="predicted"/>
<gene>
    <name evidence="1" type="ORF">Sradi_7201200</name>
</gene>
<protein>
    <submittedName>
        <fullName evidence="1">Uncharacterized protein</fullName>
    </submittedName>
</protein>
<name>A0AAW2IPP5_SESRA</name>
<reference evidence="1" key="1">
    <citation type="submission" date="2020-06" db="EMBL/GenBank/DDBJ databases">
        <authorList>
            <person name="Li T."/>
            <person name="Hu X."/>
            <person name="Zhang T."/>
            <person name="Song X."/>
            <person name="Zhang H."/>
            <person name="Dai N."/>
            <person name="Sheng W."/>
            <person name="Hou X."/>
            <person name="Wei L."/>
        </authorList>
    </citation>
    <scope>NUCLEOTIDE SEQUENCE</scope>
    <source>
        <strain evidence="1">G02</strain>
        <tissue evidence="1">Leaf</tissue>
    </source>
</reference>
<accession>A0AAW2IPP5</accession>
<organism evidence="1">
    <name type="scientific">Sesamum radiatum</name>
    <name type="common">Black benniseed</name>
    <dbReference type="NCBI Taxonomy" id="300843"/>
    <lineage>
        <taxon>Eukaryota</taxon>
        <taxon>Viridiplantae</taxon>
        <taxon>Streptophyta</taxon>
        <taxon>Embryophyta</taxon>
        <taxon>Tracheophyta</taxon>
        <taxon>Spermatophyta</taxon>
        <taxon>Magnoliopsida</taxon>
        <taxon>eudicotyledons</taxon>
        <taxon>Gunneridae</taxon>
        <taxon>Pentapetalae</taxon>
        <taxon>asterids</taxon>
        <taxon>lamiids</taxon>
        <taxon>Lamiales</taxon>
        <taxon>Pedaliaceae</taxon>
        <taxon>Sesamum</taxon>
    </lineage>
</organism>
<evidence type="ECO:0000313" key="1">
    <source>
        <dbReference type="EMBL" id="KAL0284369.1"/>
    </source>
</evidence>
<comment type="caution">
    <text evidence="1">The sequence shown here is derived from an EMBL/GenBank/DDBJ whole genome shotgun (WGS) entry which is preliminary data.</text>
</comment>